<dbReference type="SUPFAM" id="SSF57903">
    <property type="entry name" value="FYVE/PHD zinc finger"/>
    <property type="match status" value="1"/>
</dbReference>
<accession>K0KJ42</accession>
<keyword evidence="4" id="KW-0677">Repeat</keyword>
<dbReference type="InterPro" id="IPR019787">
    <property type="entry name" value="Znf_PHD-finger"/>
</dbReference>
<dbReference type="InterPro" id="IPR011011">
    <property type="entry name" value="Znf_FYVE_PHD"/>
</dbReference>
<keyword evidence="16" id="KW-1185">Reference proteome</keyword>
<keyword evidence="7" id="KW-0805">Transcription regulation</keyword>
<evidence type="ECO:0000256" key="9">
    <source>
        <dbReference type="ARBA" id="ARBA00023242"/>
    </source>
</evidence>
<dbReference type="InterPro" id="IPR036867">
    <property type="entry name" value="R3H_dom_sf"/>
</dbReference>
<dbReference type="eggNOG" id="KOG1952">
    <property type="taxonomic scope" value="Eukaryota"/>
</dbReference>
<evidence type="ECO:0000256" key="6">
    <source>
        <dbReference type="ARBA" id="ARBA00022833"/>
    </source>
</evidence>
<dbReference type="GO" id="GO:0000122">
    <property type="term" value="P:negative regulation of transcription by RNA polymerase II"/>
    <property type="evidence" value="ECO:0007669"/>
    <property type="project" value="TreeGrafter"/>
</dbReference>
<keyword evidence="5 10" id="KW-0863">Zinc-finger</keyword>
<evidence type="ECO:0000256" key="7">
    <source>
        <dbReference type="ARBA" id="ARBA00023015"/>
    </source>
</evidence>
<dbReference type="PROSITE" id="PS01359">
    <property type="entry name" value="ZF_PHD_1"/>
    <property type="match status" value="1"/>
</dbReference>
<evidence type="ECO:0000313" key="15">
    <source>
        <dbReference type="EMBL" id="CCH41499.1"/>
    </source>
</evidence>
<evidence type="ECO:0000256" key="10">
    <source>
        <dbReference type="PROSITE-ProRule" id="PRU00175"/>
    </source>
</evidence>
<evidence type="ECO:0000259" key="13">
    <source>
        <dbReference type="PROSITE" id="PS50089"/>
    </source>
</evidence>
<dbReference type="Pfam" id="PF01422">
    <property type="entry name" value="zf-NF-X1"/>
    <property type="match status" value="4"/>
</dbReference>
<evidence type="ECO:0008006" key="17">
    <source>
        <dbReference type="Google" id="ProtNLM"/>
    </source>
</evidence>
<dbReference type="InParanoid" id="K0KJ42"/>
<dbReference type="PANTHER" id="PTHR12360:SF12">
    <property type="entry name" value="TRANSCRIPTIONAL REPRESSOR NF-X1"/>
    <property type="match status" value="1"/>
</dbReference>
<dbReference type="EMBL" id="CAIF01000020">
    <property type="protein sequence ID" value="CCH41499.1"/>
    <property type="molecule type" value="Genomic_DNA"/>
</dbReference>
<dbReference type="InterPro" id="IPR034078">
    <property type="entry name" value="NFX1_fam"/>
</dbReference>
<dbReference type="GO" id="GO:0005634">
    <property type="term" value="C:nucleus"/>
    <property type="evidence" value="ECO:0007669"/>
    <property type="project" value="UniProtKB-SubCell"/>
</dbReference>
<evidence type="ECO:0000256" key="8">
    <source>
        <dbReference type="ARBA" id="ARBA00023163"/>
    </source>
</evidence>
<reference evidence="15 16" key="1">
    <citation type="journal article" date="2012" name="Eukaryot. Cell">
        <title>Draft genome sequence of Wickerhamomyces ciferrii NRRL Y-1031 F-60-10.</title>
        <authorList>
            <person name="Schneider J."/>
            <person name="Andrea H."/>
            <person name="Blom J."/>
            <person name="Jaenicke S."/>
            <person name="Ruckert C."/>
            <person name="Schorsch C."/>
            <person name="Szczepanowski R."/>
            <person name="Farwick M."/>
            <person name="Goesmann A."/>
            <person name="Puhler A."/>
            <person name="Schaffer S."/>
            <person name="Tauch A."/>
            <person name="Kohler T."/>
            <person name="Brinkrolf K."/>
        </authorList>
    </citation>
    <scope>NUCLEOTIDE SEQUENCE [LARGE SCALE GENOMIC DNA]</scope>
    <source>
        <strain evidence="16">ATCC 14091 / BCRC 22168 / CBS 111 / JCM 3599 / NBRC 0793 / NRRL Y-1031 F-60-10</strain>
    </source>
</reference>
<feature type="region of interest" description="Disordered" evidence="11">
    <location>
        <begin position="1"/>
        <end position="60"/>
    </location>
</feature>
<dbReference type="Proteomes" id="UP000009328">
    <property type="component" value="Unassembled WGS sequence"/>
</dbReference>
<name>K0KJ42_WICCF</name>
<dbReference type="STRING" id="1206466.K0KJ42"/>
<evidence type="ECO:0000313" key="16">
    <source>
        <dbReference type="Proteomes" id="UP000009328"/>
    </source>
</evidence>
<organism evidence="15 16">
    <name type="scientific">Wickerhamomyces ciferrii (strain ATCC 14091 / BCRC 22168 / CBS 111 / JCM 3599 / NBRC 0793 / NRRL Y-1031 F-60-10)</name>
    <name type="common">Yeast</name>
    <name type="synonym">Pichia ciferrii</name>
    <dbReference type="NCBI Taxonomy" id="1206466"/>
    <lineage>
        <taxon>Eukaryota</taxon>
        <taxon>Fungi</taxon>
        <taxon>Dikarya</taxon>
        <taxon>Ascomycota</taxon>
        <taxon>Saccharomycotina</taxon>
        <taxon>Saccharomycetes</taxon>
        <taxon>Phaffomycetales</taxon>
        <taxon>Wickerhamomycetaceae</taxon>
        <taxon>Wickerhamomyces</taxon>
    </lineage>
</organism>
<sequence length="924" mass="104124">MEEIPARGIGDGEIEPGIQEIHSQSPETPSEIEPSLQDSDFTTSDSDSDDDDSSDDEPDQEYDLATTILNEIKDETYICLICTCEVGPGGKFWSCGDCYRVYHMSCIESWSKKGSSTDVEGNWKCPACNSKHRKQKFQHKCWCKKTLHPPNNPLNPGSCGQSCGVPLNGCIHKCPLPCHPGPHAECNALGPIMKCRCGNHDNQWPCVMTPYLDGWQCEDICEELLPCEIHRCGKTCHDGLCGKCERFIESKCYCGNTTDNIKCHSKQPRKSFGKTKDDNWIGNFQCSVSSEITYDCGNHSELKSCQSVKRKAAHCPLSPDIIKNCPCGQTLIEDLNEGTNRSSCTDPIPTCEKICGKTLACGHKCKWVCHQGECSPCYENIKSDCQCGFNTFISPCKFLMEFSKPTCSRKCTSLLSCRRHRCNKICCQDEKEAMNRERLRKKGIRHNTISTNNRGNRDNEAFNIEASHICLQICNKKLTCGNPDHLCQQTCHTGPCPPCLESSNDDLICHCGQTVVMAPVRCGTQLPQCYSQCMRELPCGHQQMPHNCHPDDVPCSRCTKTVEKWCNCGKNKLKAMCYQTEVFCAERCGKILPCKHHCISNCHSGECICRSICGKKKKYCSHVDRSPCHFPSRCNDTGICNQMVKLTCKCGRLKKDIPCGANSSKTSCEGTTLECDVSCIVQERQEQLEAAFGVSKLSVEPRIKVEDLPYTPGTLKTYKLQTRWCSNIEDTIKRFMKSTENSYHFKPMRKEQRLFIHEISDAYKLFSESQDPDPRRSVFIMKRDDSITSPLSLEKSLEIYENHLKETAKTSKSVTPEVSEQEQFDHNAIIIQDCIPGVTRPELEETVIPIMKESPLVKNPRFYWVEADNYLILPEAHMKVTRTVETELKLLVPTLKAMLSTKFLANTVKLAKVDSHFNIVAMEE</sequence>
<dbReference type="AlphaFoldDB" id="K0KJ42"/>
<evidence type="ECO:0000256" key="3">
    <source>
        <dbReference type="ARBA" id="ARBA00022723"/>
    </source>
</evidence>
<evidence type="ECO:0000256" key="5">
    <source>
        <dbReference type="ARBA" id="ARBA00022771"/>
    </source>
</evidence>
<gene>
    <name evidence="15" type="ORF">BN7_1040</name>
</gene>
<dbReference type="GO" id="GO:0008270">
    <property type="term" value="F:zinc ion binding"/>
    <property type="evidence" value="ECO:0007669"/>
    <property type="project" value="UniProtKB-KW"/>
</dbReference>
<dbReference type="HOGENOM" id="CLU_005714_2_2_1"/>
<dbReference type="FunCoup" id="K0KJ42">
    <property type="interactions" value="1027"/>
</dbReference>
<feature type="domain" description="R3H" evidence="14">
    <location>
        <begin position="722"/>
        <end position="784"/>
    </location>
</feature>
<evidence type="ECO:0000259" key="12">
    <source>
        <dbReference type="PROSITE" id="PS50016"/>
    </source>
</evidence>
<feature type="compositionally biased region" description="Acidic residues" evidence="11">
    <location>
        <begin position="46"/>
        <end position="60"/>
    </location>
</feature>
<evidence type="ECO:0000256" key="2">
    <source>
        <dbReference type="ARBA" id="ARBA00007269"/>
    </source>
</evidence>
<evidence type="ECO:0000256" key="4">
    <source>
        <dbReference type="ARBA" id="ARBA00022737"/>
    </source>
</evidence>
<dbReference type="Gene3D" id="3.30.1370.50">
    <property type="entry name" value="R3H-like domain"/>
    <property type="match status" value="1"/>
</dbReference>
<feature type="domain" description="PHD-type" evidence="12">
    <location>
        <begin position="76"/>
        <end position="131"/>
    </location>
</feature>
<keyword evidence="8" id="KW-0804">Transcription</keyword>
<dbReference type="SMART" id="SM00438">
    <property type="entry name" value="ZnF_NFX"/>
    <property type="match status" value="6"/>
</dbReference>
<comment type="subcellular location">
    <subcellularLocation>
        <location evidence="1">Nucleus</location>
    </subcellularLocation>
</comment>
<dbReference type="Pfam" id="PF01424">
    <property type="entry name" value="R3H"/>
    <property type="match status" value="1"/>
</dbReference>
<dbReference type="PANTHER" id="PTHR12360">
    <property type="entry name" value="NUCLEAR TRANSCRIPTION FACTOR, X-BOX BINDING 1 NFX1"/>
    <property type="match status" value="1"/>
</dbReference>
<protein>
    <recommendedName>
        <fullName evidence="17">FKBP12-associated protein 1</fullName>
    </recommendedName>
</protein>
<dbReference type="SMART" id="SM00393">
    <property type="entry name" value="R3H"/>
    <property type="match status" value="1"/>
</dbReference>
<dbReference type="InterPro" id="IPR000967">
    <property type="entry name" value="Znf_NFX1"/>
</dbReference>
<dbReference type="PROSITE" id="PS51061">
    <property type="entry name" value="R3H"/>
    <property type="match status" value="1"/>
</dbReference>
<comment type="caution">
    <text evidence="15">The sequence shown here is derived from an EMBL/GenBank/DDBJ whole genome shotgun (WGS) entry which is preliminary data.</text>
</comment>
<feature type="domain" description="RING-type" evidence="13">
    <location>
        <begin position="79"/>
        <end position="129"/>
    </location>
</feature>
<dbReference type="GO" id="GO:0000981">
    <property type="term" value="F:DNA-binding transcription factor activity, RNA polymerase II-specific"/>
    <property type="evidence" value="ECO:0007669"/>
    <property type="project" value="TreeGrafter"/>
</dbReference>
<keyword evidence="6" id="KW-0862">Zinc</keyword>
<dbReference type="CDD" id="cd06008">
    <property type="entry name" value="NF-X1-zinc-finger"/>
    <property type="match status" value="4"/>
</dbReference>
<dbReference type="GO" id="GO:0000977">
    <property type="term" value="F:RNA polymerase II transcription regulatory region sequence-specific DNA binding"/>
    <property type="evidence" value="ECO:0007669"/>
    <property type="project" value="TreeGrafter"/>
</dbReference>
<evidence type="ECO:0000256" key="1">
    <source>
        <dbReference type="ARBA" id="ARBA00004123"/>
    </source>
</evidence>
<dbReference type="InterPro" id="IPR001374">
    <property type="entry name" value="R3H_dom"/>
</dbReference>
<keyword evidence="9" id="KW-0539">Nucleus</keyword>
<dbReference type="PROSITE" id="PS50016">
    <property type="entry name" value="ZF_PHD_2"/>
    <property type="match status" value="1"/>
</dbReference>
<proteinExistence type="inferred from homology"/>
<dbReference type="SUPFAM" id="SSF82708">
    <property type="entry name" value="R3H domain"/>
    <property type="match status" value="1"/>
</dbReference>
<dbReference type="InterPro" id="IPR019786">
    <property type="entry name" value="Zinc_finger_PHD-type_CS"/>
</dbReference>
<evidence type="ECO:0000256" key="11">
    <source>
        <dbReference type="SAM" id="MobiDB-lite"/>
    </source>
</evidence>
<comment type="similarity">
    <text evidence="2">Belongs to the NFX1 family.</text>
</comment>
<keyword evidence="3" id="KW-0479">Metal-binding</keyword>
<dbReference type="InterPro" id="IPR001841">
    <property type="entry name" value="Znf_RING"/>
</dbReference>
<evidence type="ECO:0000259" key="14">
    <source>
        <dbReference type="PROSITE" id="PS51061"/>
    </source>
</evidence>
<dbReference type="PROSITE" id="PS50089">
    <property type="entry name" value="ZF_RING_2"/>
    <property type="match status" value="1"/>
</dbReference>